<dbReference type="Gene3D" id="3.40.50.720">
    <property type="entry name" value="NAD(P)-binding Rossmann-like Domain"/>
    <property type="match status" value="2"/>
</dbReference>
<sequence>MKIAVAGAGYVGLSNAILLAQHNEVVIKDIDENKVKLINQKKSPIIDKDIEDYLANKPLNLRATLDPKQAYENADFVIIATPTDYDPVTNYFNTKSVEAVISEVLEINPNTTIVIKSTIPIGYTESVKQRFGVKNIIFSPEFLREGKALHDNLYPSKIVVGDKSEKAKLFAKLLLQGAKKKDIPVLFTSSIEAEPIKLFANTCLAMRVAFFNELDTFAETHGLNTKEIIEGVCLDPRIGMHYNNPSFGYGGYCLPKDTKQLLANYQEKNIPTYLIKATIESNLARKYYIAEQILKRNPKLVGIYRLSMKAGSDNHRSAAIIDIIEHLKARNTNIIIYEPLIKEDKFMDLPVEKDINIFKQKVDLIIVNRFSSELEDMKEKVYTRDIFGEN</sequence>
<dbReference type="InterPro" id="IPR028357">
    <property type="entry name" value="UDPglc_DH_bac"/>
</dbReference>
<dbReference type="InterPro" id="IPR014026">
    <property type="entry name" value="UDP-Glc/GDP-Man_DH_dimer"/>
</dbReference>
<dbReference type="Pfam" id="PF00984">
    <property type="entry name" value="UDPG_MGDP_dh"/>
    <property type="match status" value="1"/>
</dbReference>
<keyword evidence="4 7" id="KW-0560">Oxidoreductase</keyword>
<dbReference type="InterPro" id="IPR036291">
    <property type="entry name" value="NAD(P)-bd_dom_sf"/>
</dbReference>
<keyword evidence="10" id="KW-1185">Reference proteome</keyword>
<evidence type="ECO:0000313" key="9">
    <source>
        <dbReference type="EMBL" id="MBK3333205.1"/>
    </source>
</evidence>
<evidence type="ECO:0000259" key="8">
    <source>
        <dbReference type="SMART" id="SM00984"/>
    </source>
</evidence>
<dbReference type="Pfam" id="PF03720">
    <property type="entry name" value="UDPG_MGDP_dh_C"/>
    <property type="match status" value="1"/>
</dbReference>
<gene>
    <name evidence="9" type="ORF">GWK41_08990</name>
</gene>
<organism evidence="9 10">
    <name type="scientific">Persephonella atlantica</name>
    <dbReference type="NCBI Taxonomy" id="2699429"/>
    <lineage>
        <taxon>Bacteria</taxon>
        <taxon>Pseudomonadati</taxon>
        <taxon>Aquificota</taxon>
        <taxon>Aquificia</taxon>
        <taxon>Aquificales</taxon>
        <taxon>Hydrogenothermaceae</taxon>
        <taxon>Persephonella</taxon>
    </lineage>
</organism>
<name>A0ABS1GJW1_9AQUI</name>
<evidence type="ECO:0000256" key="1">
    <source>
        <dbReference type="ARBA" id="ARBA00004701"/>
    </source>
</evidence>
<dbReference type="InterPro" id="IPR014027">
    <property type="entry name" value="UDP-Glc/GDP-Man_DH_C"/>
</dbReference>
<reference evidence="9 10" key="1">
    <citation type="journal article" date="2021" name="Syst. Appl. Microbiol.">
        <title>Persephonella atlantica sp. nov.: How to adapt to physico-chemical gradients in high temperature hydrothermal habitats.</title>
        <authorList>
            <person name="Francois D.X."/>
            <person name="Godfroy A."/>
            <person name="Mathien C."/>
            <person name="Aube J."/>
            <person name="Cathalot C."/>
            <person name="Lesongeur F."/>
            <person name="L'Haridon S."/>
            <person name="Philippon X."/>
            <person name="Roussel E.G."/>
        </authorList>
    </citation>
    <scope>NUCLEOTIDE SEQUENCE [LARGE SCALE GENOMIC DNA]</scope>
    <source>
        <strain evidence="9 10">MO1340</strain>
    </source>
</reference>
<dbReference type="InterPro" id="IPR013328">
    <property type="entry name" value="6PGD_dom2"/>
</dbReference>
<comment type="pathway">
    <text evidence="1">Nucleotide-sugar biosynthesis; UDP-alpha-D-glucuronate biosynthesis; UDP-alpha-D-glucuronate from UDP-alpha-D-glucose: step 1/1.</text>
</comment>
<dbReference type="PANTHER" id="PTHR43750">
    <property type="entry name" value="UDP-GLUCOSE 6-DEHYDROGENASE TUAD"/>
    <property type="match status" value="1"/>
</dbReference>
<dbReference type="PIRSF" id="PIRSF500134">
    <property type="entry name" value="UDPglc_DH_bac"/>
    <property type="match status" value="1"/>
</dbReference>
<dbReference type="InterPro" id="IPR001732">
    <property type="entry name" value="UDP-Glc/GDP-Man_DH_N"/>
</dbReference>
<dbReference type="EC" id="1.1.1.22" evidence="3 7"/>
<dbReference type="NCBIfam" id="TIGR03026">
    <property type="entry name" value="NDP-sugDHase"/>
    <property type="match status" value="1"/>
</dbReference>
<dbReference type="SUPFAM" id="SSF52413">
    <property type="entry name" value="UDP-glucose/GDP-mannose dehydrogenase C-terminal domain"/>
    <property type="match status" value="1"/>
</dbReference>
<comment type="catalytic activity">
    <reaction evidence="6 7">
        <text>UDP-alpha-D-glucose + 2 NAD(+) + H2O = UDP-alpha-D-glucuronate + 2 NADH + 3 H(+)</text>
        <dbReference type="Rhea" id="RHEA:23596"/>
        <dbReference type="ChEBI" id="CHEBI:15377"/>
        <dbReference type="ChEBI" id="CHEBI:15378"/>
        <dbReference type="ChEBI" id="CHEBI:57540"/>
        <dbReference type="ChEBI" id="CHEBI:57945"/>
        <dbReference type="ChEBI" id="CHEBI:58052"/>
        <dbReference type="ChEBI" id="CHEBI:58885"/>
        <dbReference type="EC" id="1.1.1.22"/>
    </reaction>
</comment>
<dbReference type="SUPFAM" id="SSF48179">
    <property type="entry name" value="6-phosphogluconate dehydrogenase C-terminal domain-like"/>
    <property type="match status" value="1"/>
</dbReference>
<dbReference type="Proteomes" id="UP000772812">
    <property type="component" value="Unassembled WGS sequence"/>
</dbReference>
<evidence type="ECO:0000256" key="6">
    <source>
        <dbReference type="ARBA" id="ARBA00047473"/>
    </source>
</evidence>
<protein>
    <recommendedName>
        <fullName evidence="3 7">UDP-glucose 6-dehydrogenase</fullName>
        <ecNumber evidence="3 7">1.1.1.22</ecNumber>
    </recommendedName>
</protein>
<keyword evidence="5 7" id="KW-0520">NAD</keyword>
<dbReference type="InterPro" id="IPR008927">
    <property type="entry name" value="6-PGluconate_DH-like_C_sf"/>
</dbReference>
<evidence type="ECO:0000256" key="7">
    <source>
        <dbReference type="PIRNR" id="PIRNR000124"/>
    </source>
</evidence>
<dbReference type="PANTHER" id="PTHR43750:SF2">
    <property type="entry name" value="UDP-GLUCOSE 6-DEHYDROGENASE"/>
    <property type="match status" value="1"/>
</dbReference>
<accession>A0ABS1GJW1</accession>
<dbReference type="SMART" id="SM00984">
    <property type="entry name" value="UDPG_MGDP_dh_C"/>
    <property type="match status" value="1"/>
</dbReference>
<dbReference type="RefSeq" id="WP_200675074.1">
    <property type="nucleotide sequence ID" value="NZ_JAACYA010000002.1"/>
</dbReference>
<proteinExistence type="inferred from homology"/>
<evidence type="ECO:0000313" key="10">
    <source>
        <dbReference type="Proteomes" id="UP000772812"/>
    </source>
</evidence>
<dbReference type="InterPro" id="IPR017476">
    <property type="entry name" value="UDP-Glc/GDP-Man"/>
</dbReference>
<evidence type="ECO:0000256" key="2">
    <source>
        <dbReference type="ARBA" id="ARBA00006601"/>
    </source>
</evidence>
<evidence type="ECO:0000256" key="3">
    <source>
        <dbReference type="ARBA" id="ARBA00012954"/>
    </source>
</evidence>
<evidence type="ECO:0000256" key="4">
    <source>
        <dbReference type="ARBA" id="ARBA00023002"/>
    </source>
</evidence>
<evidence type="ECO:0000256" key="5">
    <source>
        <dbReference type="ARBA" id="ARBA00023027"/>
    </source>
</evidence>
<comment type="caution">
    <text evidence="9">The sequence shown here is derived from an EMBL/GenBank/DDBJ whole genome shotgun (WGS) entry which is preliminary data.</text>
</comment>
<dbReference type="InterPro" id="IPR036220">
    <property type="entry name" value="UDP-Glc/GDP-Man_DH_C_sf"/>
</dbReference>
<dbReference type="EMBL" id="JAACYA010000002">
    <property type="protein sequence ID" value="MBK3333205.1"/>
    <property type="molecule type" value="Genomic_DNA"/>
</dbReference>
<dbReference type="Gene3D" id="1.10.1040.10">
    <property type="entry name" value="N-(1-d-carboxylethyl)-l-norvaline Dehydrogenase, domain 2"/>
    <property type="match status" value="1"/>
</dbReference>
<dbReference type="SUPFAM" id="SSF51735">
    <property type="entry name" value="NAD(P)-binding Rossmann-fold domains"/>
    <property type="match status" value="1"/>
</dbReference>
<feature type="domain" description="UDP-glucose/GDP-mannose dehydrogenase C-terminal" evidence="8">
    <location>
        <begin position="302"/>
        <end position="389"/>
    </location>
</feature>
<dbReference type="Pfam" id="PF03721">
    <property type="entry name" value="UDPG_MGDP_dh_N"/>
    <property type="match status" value="1"/>
</dbReference>
<comment type="similarity">
    <text evidence="2 7">Belongs to the UDP-glucose/GDP-mannose dehydrogenase family.</text>
</comment>
<dbReference type="PIRSF" id="PIRSF000124">
    <property type="entry name" value="UDPglc_GDPman_dh"/>
    <property type="match status" value="1"/>
</dbReference>